<sequence>MEEALSKTENGEAWKNGALHAIMKMILNPTETQRNHRSYLNSWQRYKTFEEGLKKESGRNVELLLSGSMAECLFAQHWVYKDGRREALNDIDIMLVDCSMTIVERSELVQLECSGVVDKDQDSQTAAVIKMNSCYSTAKCCRQEQLKPLDTPTPASTPPSQKGLYGGEQENFEIKGANKKRRELFLEPTNHAGYAQLYELSVEGKPVFLSVESFKGFWSGIVNKTALYSLVTSGPQLPSGGAVVSGPALNRRDRPNRRNNYAHDYVPCLHCPKWPTMANKWSERKRTVEWPGERLISDIMSDGCHVVPVSHHNNDNKSYHTEWRLSFSGAEKRLVNSLSMEQRQSYIIAKLIMKQVIKEIQERPSQPPLDKTPSSYHLKTILLWKCEEKLLEEWNNLLNSAVGLLKTFEDHLRKGNIPNYFIPENNMISHIKHYELVSVADGIATSLDDLPKTLHHVFLSAYNTVLDYDHDYSPVLRLVDYQLKLFCHTGKAGDKFYLLYILNLLVDSLSATITGIWDDLQPLKDYKHILNIYCSHCNVQAGHVTLPRPPDLSAEESSKTMMILLQYLYTLLQDNHILNHLQTDIFAVMSRILTRTLPSLSLSEGTEELFGQCCKESLNIFQTVCKKLGIDHSSDVSCHDELTVLSGIRFIFVKNPEFAELQTFEFATQRLKKFKEGGQLETVRHLQW</sequence>
<reference evidence="7 8" key="1">
    <citation type="submission" date="2022-05" db="EMBL/GenBank/DDBJ databases">
        <authorList>
            <consortium name="Genoscope - CEA"/>
            <person name="William W."/>
        </authorList>
    </citation>
    <scope>NUCLEOTIDE SEQUENCE [LARGE SCALE GENOMIC DNA]</scope>
</reference>
<dbReference type="Gene3D" id="1.10.1410.40">
    <property type="match status" value="1"/>
</dbReference>
<keyword evidence="8" id="KW-1185">Reference proteome</keyword>
<gene>
    <name evidence="7" type="ORF">PEVE_00002862</name>
</gene>
<dbReference type="InterPro" id="IPR046906">
    <property type="entry name" value="Mab-21_HhH/H2TH-like"/>
</dbReference>
<evidence type="ECO:0000256" key="4">
    <source>
        <dbReference type="SAM" id="MobiDB-lite"/>
    </source>
</evidence>
<dbReference type="PANTHER" id="PTHR10656">
    <property type="entry name" value="CELL FATE DETERMINING PROTEIN MAB21-RELATED"/>
    <property type="match status" value="1"/>
</dbReference>
<dbReference type="InterPro" id="IPR046903">
    <property type="entry name" value="Mab-21-like_nuc_Trfase"/>
</dbReference>
<dbReference type="Proteomes" id="UP001159427">
    <property type="component" value="Unassembled WGS sequence"/>
</dbReference>
<feature type="region of interest" description="Disordered" evidence="4">
    <location>
        <begin position="148"/>
        <end position="168"/>
    </location>
</feature>
<evidence type="ECO:0000256" key="2">
    <source>
        <dbReference type="ARBA" id="ARBA00008307"/>
    </source>
</evidence>
<protein>
    <submittedName>
        <fullName evidence="7">Uncharacterized protein</fullName>
    </submittedName>
</protein>
<dbReference type="InterPro" id="IPR024810">
    <property type="entry name" value="MAB21L/cGLR"/>
</dbReference>
<evidence type="ECO:0000313" key="7">
    <source>
        <dbReference type="EMBL" id="CAH3019498.1"/>
    </source>
</evidence>
<dbReference type="EMBL" id="CALNXI010000117">
    <property type="protein sequence ID" value="CAH3019498.1"/>
    <property type="molecule type" value="Genomic_DNA"/>
</dbReference>
<feature type="domain" description="Mab-21-like nucleotidyltransferase" evidence="5">
    <location>
        <begin position="259"/>
        <end position="336"/>
    </location>
</feature>
<evidence type="ECO:0000259" key="6">
    <source>
        <dbReference type="Pfam" id="PF20266"/>
    </source>
</evidence>
<dbReference type="Pfam" id="PF20266">
    <property type="entry name" value="Mab-21_C"/>
    <property type="match status" value="1"/>
</dbReference>
<accession>A0ABN8LR16</accession>
<comment type="caution">
    <text evidence="7">The sequence shown here is derived from an EMBL/GenBank/DDBJ whole genome shotgun (WGS) entry which is preliminary data.</text>
</comment>
<comment type="similarity">
    <text evidence="2">Belongs to the mab-21 family.</text>
</comment>
<comment type="cofactor">
    <cofactor evidence="1">
        <name>Mg(2+)</name>
        <dbReference type="ChEBI" id="CHEBI:18420"/>
    </cofactor>
</comment>
<dbReference type="Pfam" id="PF03281">
    <property type="entry name" value="Mab-21"/>
    <property type="match status" value="1"/>
</dbReference>
<organism evidence="7 8">
    <name type="scientific">Porites evermanni</name>
    <dbReference type="NCBI Taxonomy" id="104178"/>
    <lineage>
        <taxon>Eukaryota</taxon>
        <taxon>Metazoa</taxon>
        <taxon>Cnidaria</taxon>
        <taxon>Anthozoa</taxon>
        <taxon>Hexacorallia</taxon>
        <taxon>Scleractinia</taxon>
        <taxon>Fungiina</taxon>
        <taxon>Poritidae</taxon>
        <taxon>Porites</taxon>
    </lineage>
</organism>
<keyword evidence="3" id="KW-0067">ATP-binding</keyword>
<evidence type="ECO:0000313" key="8">
    <source>
        <dbReference type="Proteomes" id="UP001159427"/>
    </source>
</evidence>
<feature type="domain" description="Mab-21-like HhH/H2TH-like" evidence="6">
    <location>
        <begin position="353"/>
        <end position="443"/>
    </location>
</feature>
<evidence type="ECO:0000256" key="3">
    <source>
        <dbReference type="ARBA" id="ARBA00022840"/>
    </source>
</evidence>
<evidence type="ECO:0000256" key="1">
    <source>
        <dbReference type="ARBA" id="ARBA00001946"/>
    </source>
</evidence>
<dbReference type="PANTHER" id="PTHR10656:SF69">
    <property type="entry name" value="MAB-21-LIKE HHH_H2TH-LIKE DOMAIN-CONTAINING PROTEIN"/>
    <property type="match status" value="1"/>
</dbReference>
<evidence type="ECO:0000259" key="5">
    <source>
        <dbReference type="Pfam" id="PF03281"/>
    </source>
</evidence>
<dbReference type="SMART" id="SM01265">
    <property type="entry name" value="Mab-21"/>
    <property type="match status" value="1"/>
</dbReference>
<keyword evidence="3" id="KW-0547">Nucleotide-binding</keyword>
<proteinExistence type="inferred from homology"/>
<name>A0ABN8LR16_9CNID</name>